<dbReference type="EMBL" id="DRSQ01000017">
    <property type="protein sequence ID" value="HHE31179.1"/>
    <property type="molecule type" value="Genomic_DNA"/>
</dbReference>
<organism evidence="2">
    <name type="scientific">Chlorobaculum parvum</name>
    <dbReference type="NCBI Taxonomy" id="274539"/>
    <lineage>
        <taxon>Bacteria</taxon>
        <taxon>Pseudomonadati</taxon>
        <taxon>Chlorobiota</taxon>
        <taxon>Chlorobiia</taxon>
        <taxon>Chlorobiales</taxon>
        <taxon>Chlorobiaceae</taxon>
        <taxon>Chlorobaculum</taxon>
    </lineage>
</organism>
<accession>A0A7C5HAU7</accession>
<dbReference type="GO" id="GO:0004519">
    <property type="term" value="F:endonuclease activity"/>
    <property type="evidence" value="ECO:0007669"/>
    <property type="project" value="UniProtKB-KW"/>
</dbReference>
<evidence type="ECO:0000313" key="2">
    <source>
        <dbReference type="EMBL" id="HHE31179.1"/>
    </source>
</evidence>
<comment type="caution">
    <text evidence="2">The sequence shown here is derived from an EMBL/GenBank/DDBJ whole genome shotgun (WGS) entry which is preliminary data.</text>
</comment>
<protein>
    <submittedName>
        <fullName evidence="2">Endonuclease/exonuclease/phosphatase family protein</fullName>
    </submittedName>
</protein>
<dbReference type="Gene3D" id="3.60.10.10">
    <property type="entry name" value="Endonuclease/exonuclease/phosphatase"/>
    <property type="match status" value="1"/>
</dbReference>
<dbReference type="Proteomes" id="UP000886058">
    <property type="component" value="Unassembled WGS sequence"/>
</dbReference>
<keyword evidence="2" id="KW-0378">Hydrolase</keyword>
<keyword evidence="2" id="KW-0540">Nuclease</keyword>
<sequence>MLKNPSGKITFSLLLLVWLIAPSYNGMSKERPKPVIIMWWNVENLFDTKDDKHVNDREFTPGGTRHWTNKKLLLKRLRIEQVLRAIEQKREYGHYPDIIAFAETENRQVFEGTLKSIDHARYRINYHESPDPRGIDIGLAWNPHTVTFTSSKPYRVTLDNGRGTRYVIAAGFLASGHPFTVVLNHWPSRSFDAKWSEPKRIAAAKVARHIVDSLVTRHSMAKIIVMGDFNDTPADRSLRLLGSSFNKRKVRHSGGNRLLYNCWNDTKTPGTYYYRKHWRRIDQMLVSPALLDGKQLRIDSNSFRVFSLPEMFNHPGKTLYATYQHGKFKGGYSDHLPLLLKIGVMP</sequence>
<dbReference type="InterPro" id="IPR036691">
    <property type="entry name" value="Endo/exonu/phosph_ase_sf"/>
</dbReference>
<dbReference type="Pfam" id="PF19580">
    <property type="entry name" value="Exo_endo_phos_3"/>
    <property type="match status" value="1"/>
</dbReference>
<feature type="domain" description="Endonuclease/exonuclease/phosphatase" evidence="1">
    <location>
        <begin position="37"/>
        <end position="342"/>
    </location>
</feature>
<dbReference type="PANTHER" id="PTHR42834">
    <property type="entry name" value="ENDONUCLEASE/EXONUCLEASE/PHOSPHATASE FAMILY PROTEIN (AFU_ORTHOLOGUE AFUA_3G09210)"/>
    <property type="match status" value="1"/>
</dbReference>
<keyword evidence="2" id="KW-0255">Endonuclease</keyword>
<dbReference type="PANTHER" id="PTHR42834:SF1">
    <property type="entry name" value="ENDONUCLEASE_EXONUCLEASE_PHOSPHATASE FAMILY PROTEIN (AFU_ORTHOLOGUE AFUA_3G09210)"/>
    <property type="match status" value="1"/>
</dbReference>
<name>A0A7C5HAU7_9CHLB</name>
<dbReference type="InterPro" id="IPR005135">
    <property type="entry name" value="Endo/exonuclease/phosphatase"/>
</dbReference>
<evidence type="ECO:0000259" key="1">
    <source>
        <dbReference type="Pfam" id="PF19580"/>
    </source>
</evidence>
<reference evidence="2" key="1">
    <citation type="journal article" date="2020" name="mSystems">
        <title>Genome- and Community-Level Interaction Insights into Carbon Utilization and Element Cycling Functions of Hydrothermarchaeota in Hydrothermal Sediment.</title>
        <authorList>
            <person name="Zhou Z."/>
            <person name="Liu Y."/>
            <person name="Xu W."/>
            <person name="Pan J."/>
            <person name="Luo Z.H."/>
            <person name="Li M."/>
        </authorList>
    </citation>
    <scope>NUCLEOTIDE SEQUENCE [LARGE SCALE GENOMIC DNA]</scope>
    <source>
        <strain evidence="2">HyVt-633</strain>
    </source>
</reference>
<dbReference type="SUPFAM" id="SSF56219">
    <property type="entry name" value="DNase I-like"/>
    <property type="match status" value="1"/>
</dbReference>
<dbReference type="AlphaFoldDB" id="A0A7C5HAU7"/>
<gene>
    <name evidence="2" type="ORF">ENL07_00700</name>
</gene>
<proteinExistence type="predicted"/>